<dbReference type="Proteomes" id="UP000036681">
    <property type="component" value="Unplaced"/>
</dbReference>
<name>A0A0M3HYP9_ASCLU</name>
<reference evidence="3" key="1">
    <citation type="submission" date="2017-02" db="UniProtKB">
        <authorList>
            <consortium name="WormBaseParasite"/>
        </authorList>
    </citation>
    <scope>IDENTIFICATION</scope>
</reference>
<keyword evidence="1" id="KW-0732">Signal</keyword>
<evidence type="ECO:0000313" key="3">
    <source>
        <dbReference type="WBParaSite" id="ALUE_0000869001-mRNA-1"/>
    </source>
</evidence>
<dbReference type="AlphaFoldDB" id="A0A0M3HYP9"/>
<proteinExistence type="predicted"/>
<protein>
    <submittedName>
        <fullName evidence="3">EB domain-containing protein</fullName>
    </submittedName>
</protein>
<dbReference type="WBParaSite" id="ALUE_0000869001-mRNA-1">
    <property type="protein sequence ID" value="ALUE_0000869001-mRNA-1"/>
    <property type="gene ID" value="ALUE_0000869001"/>
</dbReference>
<sequence>MIAFVLFAIAIVSITATNEADEVAIGPCVAGLCPDGYECRSEECVKLQTTEDVASKIFEDVDSVQS</sequence>
<organism evidence="2 3">
    <name type="scientific">Ascaris lumbricoides</name>
    <name type="common">Giant roundworm</name>
    <dbReference type="NCBI Taxonomy" id="6252"/>
    <lineage>
        <taxon>Eukaryota</taxon>
        <taxon>Metazoa</taxon>
        <taxon>Ecdysozoa</taxon>
        <taxon>Nematoda</taxon>
        <taxon>Chromadorea</taxon>
        <taxon>Rhabditida</taxon>
        <taxon>Spirurina</taxon>
        <taxon>Ascaridomorpha</taxon>
        <taxon>Ascaridoidea</taxon>
        <taxon>Ascarididae</taxon>
        <taxon>Ascaris</taxon>
    </lineage>
</organism>
<keyword evidence="2" id="KW-1185">Reference proteome</keyword>
<accession>A0A0M3HYP9</accession>
<feature type="signal peptide" evidence="1">
    <location>
        <begin position="1"/>
        <end position="20"/>
    </location>
</feature>
<feature type="chain" id="PRO_5005656475" evidence="1">
    <location>
        <begin position="21"/>
        <end position="66"/>
    </location>
</feature>
<evidence type="ECO:0000256" key="1">
    <source>
        <dbReference type="SAM" id="SignalP"/>
    </source>
</evidence>
<evidence type="ECO:0000313" key="2">
    <source>
        <dbReference type="Proteomes" id="UP000036681"/>
    </source>
</evidence>